<evidence type="ECO:0000313" key="2">
    <source>
        <dbReference type="EMBL" id="PJF41770.1"/>
    </source>
</evidence>
<evidence type="ECO:0000313" key="3">
    <source>
        <dbReference type="Proteomes" id="UP000228947"/>
    </source>
</evidence>
<comment type="caution">
    <text evidence="2">The sequence shown here is derived from an EMBL/GenBank/DDBJ whole genome shotgun (WGS) entry which is preliminary data.</text>
</comment>
<reference evidence="2 3" key="1">
    <citation type="submission" date="2017-11" db="EMBL/GenBank/DDBJ databases">
        <title>Evolution of Phototrophy in the Chloroflexi Phylum Driven by Horizontal Gene Transfer.</title>
        <authorList>
            <person name="Ward L.M."/>
            <person name="Hemp J."/>
            <person name="Shih P.M."/>
            <person name="Mcglynn S.E."/>
            <person name="Fischer W."/>
        </authorList>
    </citation>
    <scope>NUCLEOTIDE SEQUENCE [LARGE SCALE GENOMIC DNA]</scope>
    <source>
        <strain evidence="2">CP1_1M</strain>
    </source>
</reference>
<name>A0A2M8PW45_9CHLR</name>
<feature type="region of interest" description="Disordered" evidence="1">
    <location>
        <begin position="75"/>
        <end position="100"/>
    </location>
</feature>
<evidence type="ECO:0008006" key="4">
    <source>
        <dbReference type="Google" id="ProtNLM"/>
    </source>
</evidence>
<sequence>MRLDWEQANALLRAAQQPILVTHTQPDGDAFGSLLGLGNALIAAMSAPSRRSSLQSNTIAKSPVTPSRFERTRSAFGKKRKRSVMPPSTARVGDLPCAIK</sequence>
<accession>A0A2M8PW45</accession>
<organism evidence="2 3">
    <name type="scientific">Candidatus Thermofonsia Clade 1 bacterium</name>
    <dbReference type="NCBI Taxonomy" id="2364210"/>
    <lineage>
        <taxon>Bacteria</taxon>
        <taxon>Bacillati</taxon>
        <taxon>Chloroflexota</taxon>
        <taxon>Candidatus Thermofontia</taxon>
        <taxon>Candidatus Thermofonsia Clade 1</taxon>
    </lineage>
</organism>
<feature type="non-terminal residue" evidence="2">
    <location>
        <position position="100"/>
    </location>
</feature>
<proteinExistence type="predicted"/>
<dbReference type="EMBL" id="PGTL01000083">
    <property type="protein sequence ID" value="PJF41770.1"/>
    <property type="molecule type" value="Genomic_DNA"/>
</dbReference>
<dbReference type="Gene3D" id="3.90.1640.10">
    <property type="entry name" value="inorganic pyrophosphatase (n-terminal core)"/>
    <property type="match status" value="1"/>
</dbReference>
<dbReference type="Proteomes" id="UP000228947">
    <property type="component" value="Unassembled WGS sequence"/>
</dbReference>
<gene>
    <name evidence="2" type="ORF">CUN50_06075</name>
</gene>
<dbReference type="AlphaFoldDB" id="A0A2M8PW45"/>
<evidence type="ECO:0000256" key="1">
    <source>
        <dbReference type="SAM" id="MobiDB-lite"/>
    </source>
</evidence>
<protein>
    <recommendedName>
        <fullName evidence="4">DDH domain-containing protein</fullName>
    </recommendedName>
</protein>